<protein>
    <submittedName>
        <fullName evidence="1">Uncharacterized protein</fullName>
    </submittedName>
</protein>
<name>A0AAJ4SH60_MAMSC</name>
<organism evidence="1 2">
    <name type="scientific">Mammaliicoccus sciuri</name>
    <name type="common">Staphylococcus sciuri</name>
    <dbReference type="NCBI Taxonomy" id="1296"/>
    <lineage>
        <taxon>Bacteria</taxon>
        <taxon>Bacillati</taxon>
        <taxon>Bacillota</taxon>
        <taxon>Bacilli</taxon>
        <taxon>Bacillales</taxon>
        <taxon>Staphylococcaceae</taxon>
        <taxon>Mammaliicoccus</taxon>
    </lineage>
</organism>
<dbReference type="AlphaFoldDB" id="A0AAJ4SH60"/>
<accession>A0AAJ4SH60</accession>
<dbReference type="EMBL" id="RXWV01000053">
    <property type="protein sequence ID" value="RTX72430.1"/>
    <property type="molecule type" value="Genomic_DNA"/>
</dbReference>
<dbReference type="Proteomes" id="UP000274792">
    <property type="component" value="Unassembled WGS sequence"/>
</dbReference>
<dbReference type="Pfam" id="PF24727">
    <property type="entry name" value="DUF7679"/>
    <property type="match status" value="1"/>
</dbReference>
<sequence length="140" mass="17240">MSKMYFYVKVKRLDGRVLNYQLPNDLQEAMRIYRKENPKTWTKMFKHALINIPLEPYSAKNHYRPLIGVGLIKNVFYLNKPKALRTRGQFLTFDNWSKKGWKHFWRSSAFLRHDHKLKSKINIMYQYYQWKKWHKNKART</sequence>
<dbReference type="InterPro" id="IPR056096">
    <property type="entry name" value="DUF7679"/>
</dbReference>
<evidence type="ECO:0000313" key="1">
    <source>
        <dbReference type="EMBL" id="RTX72430.1"/>
    </source>
</evidence>
<evidence type="ECO:0000313" key="2">
    <source>
        <dbReference type="Proteomes" id="UP000274792"/>
    </source>
</evidence>
<reference evidence="1 2" key="1">
    <citation type="submission" date="2018-10" db="EMBL/GenBank/DDBJ databases">
        <title>A collection Staphylococci species genome sequencing.</title>
        <authorList>
            <person name="Cole K."/>
        </authorList>
    </citation>
    <scope>NUCLEOTIDE SEQUENCE [LARGE SCALE GENOMIC DNA]</scope>
    <source>
        <strain evidence="2">NCTC 12218</strain>
    </source>
</reference>
<comment type="caution">
    <text evidence="1">The sequence shown here is derived from an EMBL/GenBank/DDBJ whole genome shotgun (WGS) entry which is preliminary data.</text>
</comment>
<proteinExistence type="predicted"/>
<gene>
    <name evidence="1" type="ORF">CD117_08870</name>
</gene>